<reference evidence="2" key="1">
    <citation type="submission" date="2015-11" db="EMBL/GenBank/DDBJ databases">
        <authorList>
            <consortium name="International Coturnix japonica Genome Analysis Consortium"/>
            <person name="Warren W."/>
            <person name="Burt D.W."/>
            <person name="Antin P.B."/>
            <person name="Lanford R."/>
            <person name="Gros J."/>
            <person name="Wilson R.K."/>
        </authorList>
    </citation>
    <scope>NUCLEOTIDE SEQUENCE [LARGE SCALE GENOMIC DNA]</scope>
</reference>
<dbReference type="SUPFAM" id="SSF141571">
    <property type="entry name" value="Pentapeptide repeat-like"/>
    <property type="match status" value="1"/>
</dbReference>
<evidence type="ECO:0000313" key="3">
    <source>
        <dbReference type="Proteomes" id="UP000694412"/>
    </source>
</evidence>
<evidence type="ECO:0000256" key="1">
    <source>
        <dbReference type="SAM" id="MobiDB-lite"/>
    </source>
</evidence>
<protein>
    <submittedName>
        <fullName evidence="2">Uncharacterized protein</fullName>
    </submittedName>
</protein>
<dbReference type="GeneTree" id="ENSGT01150000287314"/>
<name>A0A8C2SMG0_COTJA</name>
<feature type="region of interest" description="Disordered" evidence="1">
    <location>
        <begin position="168"/>
        <end position="188"/>
    </location>
</feature>
<reference evidence="2" key="2">
    <citation type="submission" date="2025-08" db="UniProtKB">
        <authorList>
            <consortium name="Ensembl"/>
        </authorList>
    </citation>
    <scope>IDENTIFICATION</scope>
</reference>
<evidence type="ECO:0000313" key="2">
    <source>
        <dbReference type="Ensembl" id="ENSCJPP00005000054.1"/>
    </source>
</evidence>
<dbReference type="Ensembl" id="ENSCJPT00005000109.1">
    <property type="protein sequence ID" value="ENSCJPP00005000054.1"/>
    <property type="gene ID" value="ENSCJPG00005000098.1"/>
</dbReference>
<reference evidence="2" key="3">
    <citation type="submission" date="2025-09" db="UniProtKB">
        <authorList>
            <consortium name="Ensembl"/>
        </authorList>
    </citation>
    <scope>IDENTIFICATION</scope>
</reference>
<keyword evidence="3" id="KW-1185">Reference proteome</keyword>
<accession>A0A8C2SMG0</accession>
<dbReference type="Proteomes" id="UP000694412">
    <property type="component" value="Chromosome 17"/>
</dbReference>
<proteinExistence type="predicted"/>
<dbReference type="AlphaFoldDB" id="A0A8C2SMG0"/>
<feature type="region of interest" description="Disordered" evidence="1">
    <location>
        <begin position="218"/>
        <end position="259"/>
    </location>
</feature>
<organism evidence="2 3">
    <name type="scientific">Coturnix japonica</name>
    <name type="common">Japanese quail</name>
    <name type="synonym">Coturnix coturnix japonica</name>
    <dbReference type="NCBI Taxonomy" id="93934"/>
    <lineage>
        <taxon>Eukaryota</taxon>
        <taxon>Metazoa</taxon>
        <taxon>Chordata</taxon>
        <taxon>Craniata</taxon>
        <taxon>Vertebrata</taxon>
        <taxon>Euteleostomi</taxon>
        <taxon>Archelosauria</taxon>
        <taxon>Archosauria</taxon>
        <taxon>Dinosauria</taxon>
        <taxon>Saurischia</taxon>
        <taxon>Theropoda</taxon>
        <taxon>Coelurosauria</taxon>
        <taxon>Aves</taxon>
        <taxon>Neognathae</taxon>
        <taxon>Galloanserae</taxon>
        <taxon>Galliformes</taxon>
        <taxon>Phasianidae</taxon>
        <taxon>Perdicinae</taxon>
        <taxon>Coturnix</taxon>
    </lineage>
</organism>
<sequence length="259" mass="27060">MAQCMACCYGTVLYERGCIGTCCMAQCCMAQCCMAQCCMTQCCMARCCMAQCCMAQCCMAQCCMAQCSMAQCSRHGVYGQCCMAQCCMAQCSMAQCSMARCCMAQCSMAQCSMAQCSMAASMLLPLRGTHDSIPPPYPMAPSHLTPPQLQASTCCWISPWRCGTGSARGHGGLRGRERGTEGPTSRGGAERCALCCRASGLRRCGAALRLRAAAPAPLRAPSALPPLPPRVGVREGGPAALGPTPPELNGREGGGSGLL</sequence>